<reference evidence="1" key="1">
    <citation type="submission" date="2014-12" db="EMBL/GenBank/DDBJ databases">
        <title>Insight into the proteome of Arion vulgaris.</title>
        <authorList>
            <person name="Aradska J."/>
            <person name="Bulat T."/>
            <person name="Smidak R."/>
            <person name="Sarate P."/>
            <person name="Gangsoo J."/>
            <person name="Sialana F."/>
            <person name="Bilban M."/>
            <person name="Lubec G."/>
        </authorList>
    </citation>
    <scope>NUCLEOTIDE SEQUENCE</scope>
    <source>
        <tissue evidence="1">Skin</tissue>
    </source>
</reference>
<organism evidence="1">
    <name type="scientific">Arion vulgaris</name>
    <dbReference type="NCBI Taxonomy" id="1028688"/>
    <lineage>
        <taxon>Eukaryota</taxon>
        <taxon>Metazoa</taxon>
        <taxon>Spiralia</taxon>
        <taxon>Lophotrochozoa</taxon>
        <taxon>Mollusca</taxon>
        <taxon>Gastropoda</taxon>
        <taxon>Heterobranchia</taxon>
        <taxon>Euthyneura</taxon>
        <taxon>Panpulmonata</taxon>
        <taxon>Eupulmonata</taxon>
        <taxon>Stylommatophora</taxon>
        <taxon>Helicina</taxon>
        <taxon>Arionoidea</taxon>
        <taxon>Arionidae</taxon>
        <taxon>Arion</taxon>
    </lineage>
</organism>
<dbReference type="EMBL" id="HACG01038423">
    <property type="protein sequence ID" value="CEK85288.1"/>
    <property type="molecule type" value="Transcribed_RNA"/>
</dbReference>
<feature type="non-terminal residue" evidence="1">
    <location>
        <position position="99"/>
    </location>
</feature>
<evidence type="ECO:0000313" key="1">
    <source>
        <dbReference type="EMBL" id="CEK85288.1"/>
    </source>
</evidence>
<gene>
    <name evidence="1" type="primary">ORF147295</name>
</gene>
<accession>A0A0B7AWT6</accession>
<protein>
    <submittedName>
        <fullName evidence="1">Uncharacterized protein</fullName>
    </submittedName>
</protein>
<name>A0A0B7AWT6_9EUPU</name>
<dbReference type="AlphaFoldDB" id="A0A0B7AWT6"/>
<proteinExistence type="predicted"/>
<sequence>MASMEDLRTHLAHFVPDYPLKKGYVAQLLMNRCRPTLTDAVKNVKAVLVTKDIEMDKCIDDVALRNNVARLDKVLRQKITSMSRQWLSIVALCQEIFPV</sequence>